<dbReference type="InterPro" id="IPR025415">
    <property type="entry name" value="DUF4141"/>
</dbReference>
<proteinExistence type="predicted"/>
<feature type="signal peptide" evidence="1">
    <location>
        <begin position="1"/>
        <end position="22"/>
    </location>
</feature>
<dbReference type="RefSeq" id="WP_118406293.1">
    <property type="nucleotide sequence ID" value="NZ_CAUENT010000048.1"/>
</dbReference>
<sequence length="210" mass="23962">MGRRIGFGLLAAMLLAGHPLRAQWVVSDPSNLAQGIVNSTKQVVEASRNGSTLLQSFQQTVKIYEQSKKYYDALRSVHNLVKSARRVQQTMLLVGDISDIYISNFRSMLNDTNYSAEELTAMAAGYTKLLSASADLLNDLKQIITPSGLSMTDKERLDIIDRIYYEMLEYRNLTEYYTRKNISVSFLRSRQRGDSERVRALYGGHNDRYW</sequence>
<evidence type="ECO:0000313" key="3">
    <source>
        <dbReference type="Proteomes" id="UP000322658"/>
    </source>
</evidence>
<protein>
    <submittedName>
        <fullName evidence="2">DUF4141 domain-containing protein</fullName>
    </submittedName>
</protein>
<feature type="chain" id="PRO_5022676405" evidence="1">
    <location>
        <begin position="23"/>
        <end position="210"/>
    </location>
</feature>
<accession>A0A5B3GR25</accession>
<gene>
    <name evidence="2" type="ORF">F2Y07_09905</name>
</gene>
<reference evidence="2 3" key="1">
    <citation type="journal article" date="2019" name="Nat. Med.">
        <title>A library of human gut bacterial isolates paired with longitudinal multiomics data enables mechanistic microbiome research.</title>
        <authorList>
            <person name="Poyet M."/>
            <person name="Groussin M."/>
            <person name="Gibbons S.M."/>
            <person name="Avila-Pacheco J."/>
            <person name="Jiang X."/>
            <person name="Kearney S.M."/>
            <person name="Perrotta A.R."/>
            <person name="Berdy B."/>
            <person name="Zhao S."/>
            <person name="Lieberman T.D."/>
            <person name="Swanson P.K."/>
            <person name="Smith M."/>
            <person name="Roesemann S."/>
            <person name="Alexander J.E."/>
            <person name="Rich S.A."/>
            <person name="Livny J."/>
            <person name="Vlamakis H."/>
            <person name="Clish C."/>
            <person name="Bullock K."/>
            <person name="Deik A."/>
            <person name="Scott J."/>
            <person name="Pierce K.A."/>
            <person name="Xavier R.J."/>
            <person name="Alm E.J."/>
        </authorList>
    </citation>
    <scope>NUCLEOTIDE SEQUENCE [LARGE SCALE GENOMIC DNA]</scope>
    <source>
        <strain evidence="2 3">BIOML-A1</strain>
    </source>
</reference>
<evidence type="ECO:0000313" key="2">
    <source>
        <dbReference type="EMBL" id="KAA2375039.1"/>
    </source>
</evidence>
<dbReference type="EMBL" id="VVXJ01000020">
    <property type="protein sequence ID" value="KAA2375039.1"/>
    <property type="molecule type" value="Genomic_DNA"/>
</dbReference>
<dbReference type="Proteomes" id="UP000322658">
    <property type="component" value="Unassembled WGS sequence"/>
</dbReference>
<name>A0A5B3GR25_9BACT</name>
<organism evidence="2 3">
    <name type="scientific">Alistipes shahii</name>
    <dbReference type="NCBI Taxonomy" id="328814"/>
    <lineage>
        <taxon>Bacteria</taxon>
        <taxon>Pseudomonadati</taxon>
        <taxon>Bacteroidota</taxon>
        <taxon>Bacteroidia</taxon>
        <taxon>Bacteroidales</taxon>
        <taxon>Rikenellaceae</taxon>
        <taxon>Alistipes</taxon>
    </lineage>
</organism>
<comment type="caution">
    <text evidence="2">The sequence shown here is derived from an EMBL/GenBank/DDBJ whole genome shotgun (WGS) entry which is preliminary data.</text>
</comment>
<keyword evidence="1" id="KW-0732">Signal</keyword>
<dbReference type="AlphaFoldDB" id="A0A5B3GR25"/>
<dbReference type="Pfam" id="PF13605">
    <property type="entry name" value="DUF4141"/>
    <property type="match status" value="1"/>
</dbReference>
<evidence type="ECO:0000256" key="1">
    <source>
        <dbReference type="SAM" id="SignalP"/>
    </source>
</evidence>